<accession>A0ACC2TZR4</accession>
<sequence length="222" mass="26297">MDFELAQVRAFEDTFNREVQGFFFHFRKTLMKHFKSKKELFENYLNNVCCLGFEAILKDAYVKKHFIIFKGYLDYFERQWIGKKVTSWKGKSGAIAPWNYKSTCINGEMKTMSSLKLQDQIGANPKFNRFFQKLQEEQERTVSKFQDLAKQAAPKKKKSKEQNYQEDIQIFLWKQFYLGFKTMLKETRPKKGVQKVVKKKYMAAELKKYLEDVTTAIAGGFN</sequence>
<organism evidence="1 2">
    <name type="scientific">Entomophthora muscae</name>
    <dbReference type="NCBI Taxonomy" id="34485"/>
    <lineage>
        <taxon>Eukaryota</taxon>
        <taxon>Fungi</taxon>
        <taxon>Fungi incertae sedis</taxon>
        <taxon>Zoopagomycota</taxon>
        <taxon>Entomophthoromycotina</taxon>
        <taxon>Entomophthoromycetes</taxon>
        <taxon>Entomophthorales</taxon>
        <taxon>Entomophthoraceae</taxon>
        <taxon>Entomophthora</taxon>
    </lineage>
</organism>
<comment type="caution">
    <text evidence="1">The sequence shown here is derived from an EMBL/GenBank/DDBJ whole genome shotgun (WGS) entry which is preliminary data.</text>
</comment>
<name>A0ACC2TZR4_9FUNG</name>
<dbReference type="EMBL" id="QTSX02001609">
    <property type="protein sequence ID" value="KAJ9080058.1"/>
    <property type="molecule type" value="Genomic_DNA"/>
</dbReference>
<proteinExistence type="predicted"/>
<keyword evidence="2" id="KW-1185">Reference proteome</keyword>
<reference evidence="1" key="1">
    <citation type="submission" date="2022-04" db="EMBL/GenBank/DDBJ databases">
        <title>Genome of the entomopathogenic fungus Entomophthora muscae.</title>
        <authorList>
            <person name="Elya C."/>
            <person name="Lovett B.R."/>
            <person name="Lee E."/>
            <person name="Macias A.M."/>
            <person name="Hajek A.E."/>
            <person name="De Bivort B.L."/>
            <person name="Kasson M.T."/>
            <person name="De Fine Licht H.H."/>
            <person name="Stajich J.E."/>
        </authorList>
    </citation>
    <scope>NUCLEOTIDE SEQUENCE</scope>
    <source>
        <strain evidence="1">Berkeley</strain>
    </source>
</reference>
<protein>
    <submittedName>
        <fullName evidence="1">Uncharacterized protein</fullName>
    </submittedName>
</protein>
<gene>
    <name evidence="1" type="ORF">DSO57_1029060</name>
</gene>
<evidence type="ECO:0000313" key="1">
    <source>
        <dbReference type="EMBL" id="KAJ9080058.1"/>
    </source>
</evidence>
<evidence type="ECO:0000313" key="2">
    <source>
        <dbReference type="Proteomes" id="UP001165960"/>
    </source>
</evidence>
<dbReference type="Proteomes" id="UP001165960">
    <property type="component" value="Unassembled WGS sequence"/>
</dbReference>